<dbReference type="InParanoid" id="B4D311"/>
<organism evidence="1 2">
    <name type="scientific">Chthoniobacter flavus Ellin428</name>
    <dbReference type="NCBI Taxonomy" id="497964"/>
    <lineage>
        <taxon>Bacteria</taxon>
        <taxon>Pseudomonadati</taxon>
        <taxon>Verrucomicrobiota</taxon>
        <taxon>Spartobacteria</taxon>
        <taxon>Chthoniobacterales</taxon>
        <taxon>Chthoniobacteraceae</taxon>
        <taxon>Chthoniobacter</taxon>
    </lineage>
</organism>
<accession>B4D311</accession>
<protein>
    <submittedName>
        <fullName evidence="1">Uncharacterized protein</fullName>
    </submittedName>
</protein>
<name>B4D311_9BACT</name>
<proteinExistence type="predicted"/>
<sequence>MKVLLDECVPAQVRHALAGHDVATVQQQGWTGFKNGDLLAVADSAGFDVFILADKNLRYQQNLTGRRLAILELWTNHRPTLEKHFPLIRAAVEAVALGEYRVLENPQPGDEP</sequence>
<evidence type="ECO:0000313" key="1">
    <source>
        <dbReference type="EMBL" id="EDY19122.1"/>
    </source>
</evidence>
<reference evidence="1 2" key="1">
    <citation type="journal article" date="2011" name="J. Bacteriol.">
        <title>Genome sequence of Chthoniobacter flavus Ellin428, an aerobic heterotrophic soil bacterium.</title>
        <authorList>
            <person name="Kant R."/>
            <person name="van Passel M.W."/>
            <person name="Palva A."/>
            <person name="Lucas S."/>
            <person name="Lapidus A."/>
            <person name="Glavina Del Rio T."/>
            <person name="Dalin E."/>
            <person name="Tice H."/>
            <person name="Bruce D."/>
            <person name="Goodwin L."/>
            <person name="Pitluck S."/>
            <person name="Larimer F.W."/>
            <person name="Land M.L."/>
            <person name="Hauser L."/>
            <person name="Sangwan P."/>
            <person name="de Vos W.M."/>
            <person name="Janssen P.H."/>
            <person name="Smidt H."/>
        </authorList>
    </citation>
    <scope>NUCLEOTIDE SEQUENCE [LARGE SCALE GENOMIC DNA]</scope>
    <source>
        <strain evidence="1 2">Ellin428</strain>
    </source>
</reference>
<dbReference type="RefSeq" id="WP_006980624.1">
    <property type="nucleotide sequence ID" value="NZ_ABVL01000009.1"/>
</dbReference>
<keyword evidence="2" id="KW-1185">Reference proteome</keyword>
<dbReference type="AlphaFoldDB" id="B4D311"/>
<comment type="caution">
    <text evidence="1">The sequence shown here is derived from an EMBL/GenBank/DDBJ whole genome shotgun (WGS) entry which is preliminary data.</text>
</comment>
<evidence type="ECO:0000313" key="2">
    <source>
        <dbReference type="Proteomes" id="UP000005824"/>
    </source>
</evidence>
<dbReference type="EMBL" id="ABVL01000009">
    <property type="protein sequence ID" value="EDY19122.1"/>
    <property type="molecule type" value="Genomic_DNA"/>
</dbReference>
<gene>
    <name evidence="1" type="ORF">CfE428DRAFT_3299</name>
</gene>
<dbReference type="Proteomes" id="UP000005824">
    <property type="component" value="Unassembled WGS sequence"/>
</dbReference>
<dbReference type="eggNOG" id="COG4634">
    <property type="taxonomic scope" value="Bacteria"/>
</dbReference>
<dbReference type="STRING" id="497964.CfE428DRAFT_3299"/>